<keyword evidence="1" id="KW-0812">Transmembrane</keyword>
<keyword evidence="3" id="KW-1185">Reference proteome</keyword>
<dbReference type="EMBL" id="JAALLS010000010">
    <property type="protein sequence ID" value="NGP88485.1"/>
    <property type="molecule type" value="Genomic_DNA"/>
</dbReference>
<evidence type="ECO:0000313" key="3">
    <source>
        <dbReference type="Proteomes" id="UP000479132"/>
    </source>
</evidence>
<keyword evidence="1" id="KW-1133">Transmembrane helix</keyword>
<sequence length="72" mass="8069">MKNLTWKIYATLFIPFAFAGIGIFKLISMISSPNKVLGDAFIWLGFALGIIMWFGESRVIKNLVNSINNNNS</sequence>
<comment type="caution">
    <text evidence="2">The sequence shown here is derived from an EMBL/GenBank/DDBJ whole genome shotgun (WGS) entry which is preliminary data.</text>
</comment>
<feature type="transmembrane region" description="Helical" evidence="1">
    <location>
        <begin position="6"/>
        <end position="24"/>
    </location>
</feature>
<dbReference type="Proteomes" id="UP000479132">
    <property type="component" value="Unassembled WGS sequence"/>
</dbReference>
<evidence type="ECO:0000256" key="1">
    <source>
        <dbReference type="SAM" id="Phobius"/>
    </source>
</evidence>
<organism evidence="2 3">
    <name type="scientific">Fodinibius halophilus</name>
    <dbReference type="NCBI Taxonomy" id="1736908"/>
    <lineage>
        <taxon>Bacteria</taxon>
        <taxon>Pseudomonadati</taxon>
        <taxon>Balneolota</taxon>
        <taxon>Balneolia</taxon>
        <taxon>Balneolales</taxon>
        <taxon>Balneolaceae</taxon>
        <taxon>Fodinibius</taxon>
    </lineage>
</organism>
<evidence type="ECO:0000313" key="2">
    <source>
        <dbReference type="EMBL" id="NGP88485.1"/>
    </source>
</evidence>
<dbReference type="RefSeq" id="WP_165268260.1">
    <property type="nucleotide sequence ID" value="NZ_JAALLS010000010.1"/>
</dbReference>
<gene>
    <name evidence="2" type="ORF">G3569_08965</name>
</gene>
<accession>A0A6M1T5E6</accession>
<keyword evidence="1" id="KW-0472">Membrane</keyword>
<protein>
    <submittedName>
        <fullName evidence="2">Uncharacterized protein</fullName>
    </submittedName>
</protein>
<feature type="transmembrane region" description="Helical" evidence="1">
    <location>
        <begin position="36"/>
        <end position="55"/>
    </location>
</feature>
<reference evidence="2 3" key="1">
    <citation type="submission" date="2020-02" db="EMBL/GenBank/DDBJ databases">
        <title>Aliifodinibius halophilus 2W32, complete genome.</title>
        <authorList>
            <person name="Li Y."/>
            <person name="Wu S."/>
        </authorList>
    </citation>
    <scope>NUCLEOTIDE SEQUENCE [LARGE SCALE GENOMIC DNA]</scope>
    <source>
        <strain evidence="2 3">2W32</strain>
    </source>
</reference>
<dbReference type="AlphaFoldDB" id="A0A6M1T5E6"/>
<name>A0A6M1T5E6_9BACT</name>
<proteinExistence type="predicted"/>